<evidence type="ECO:0000313" key="3">
    <source>
        <dbReference type="Proteomes" id="UP000799750"/>
    </source>
</evidence>
<evidence type="ECO:0000259" key="1">
    <source>
        <dbReference type="SMART" id="SM00829"/>
    </source>
</evidence>
<dbReference type="Proteomes" id="UP000799750">
    <property type="component" value="Unassembled WGS sequence"/>
</dbReference>
<dbReference type="GO" id="GO:0016491">
    <property type="term" value="F:oxidoreductase activity"/>
    <property type="evidence" value="ECO:0007669"/>
    <property type="project" value="InterPro"/>
</dbReference>
<protein>
    <submittedName>
        <fullName evidence="2">NAD(P)-binding protein</fullName>
    </submittedName>
</protein>
<dbReference type="InterPro" id="IPR052733">
    <property type="entry name" value="Chloroplast_QOR"/>
</dbReference>
<dbReference type="Gene3D" id="3.90.180.10">
    <property type="entry name" value="Medium-chain alcohol dehydrogenases, catalytic domain"/>
    <property type="match status" value="1"/>
</dbReference>
<reference evidence="2" key="1">
    <citation type="journal article" date="2020" name="Stud. Mycol.">
        <title>101 Dothideomycetes genomes: a test case for predicting lifestyles and emergence of pathogens.</title>
        <authorList>
            <person name="Haridas S."/>
            <person name="Albert R."/>
            <person name="Binder M."/>
            <person name="Bloem J."/>
            <person name="Labutti K."/>
            <person name="Salamov A."/>
            <person name="Andreopoulos B."/>
            <person name="Baker S."/>
            <person name="Barry K."/>
            <person name="Bills G."/>
            <person name="Bluhm B."/>
            <person name="Cannon C."/>
            <person name="Castanera R."/>
            <person name="Culley D."/>
            <person name="Daum C."/>
            <person name="Ezra D."/>
            <person name="Gonzalez J."/>
            <person name="Henrissat B."/>
            <person name="Kuo A."/>
            <person name="Liang C."/>
            <person name="Lipzen A."/>
            <person name="Lutzoni F."/>
            <person name="Magnuson J."/>
            <person name="Mondo S."/>
            <person name="Nolan M."/>
            <person name="Ohm R."/>
            <person name="Pangilinan J."/>
            <person name="Park H.-J."/>
            <person name="Ramirez L."/>
            <person name="Alfaro M."/>
            <person name="Sun H."/>
            <person name="Tritt A."/>
            <person name="Yoshinaga Y."/>
            <person name="Zwiers L.-H."/>
            <person name="Turgeon B."/>
            <person name="Goodwin S."/>
            <person name="Spatafora J."/>
            <person name="Crous P."/>
            <person name="Grigoriev I."/>
        </authorList>
    </citation>
    <scope>NUCLEOTIDE SEQUENCE</scope>
    <source>
        <strain evidence="2">CBS 269.34</strain>
    </source>
</reference>
<dbReference type="PROSITE" id="PS01162">
    <property type="entry name" value="QOR_ZETA_CRYSTAL"/>
    <property type="match status" value="1"/>
</dbReference>
<dbReference type="GO" id="GO:0008270">
    <property type="term" value="F:zinc ion binding"/>
    <property type="evidence" value="ECO:0007669"/>
    <property type="project" value="InterPro"/>
</dbReference>
<dbReference type="Pfam" id="PF13602">
    <property type="entry name" value="ADH_zinc_N_2"/>
    <property type="match status" value="1"/>
</dbReference>
<name>A0A6A6QDS6_9PEZI</name>
<dbReference type="Gene3D" id="3.40.50.720">
    <property type="entry name" value="NAD(P)-binding Rossmann-like Domain"/>
    <property type="match status" value="1"/>
</dbReference>
<gene>
    <name evidence="2" type="ORF">BU16DRAFT_597333</name>
</gene>
<dbReference type="CDD" id="cd05289">
    <property type="entry name" value="MDR_like_2"/>
    <property type="match status" value="1"/>
</dbReference>
<dbReference type="SUPFAM" id="SSF51735">
    <property type="entry name" value="NAD(P)-binding Rossmann-fold domains"/>
    <property type="match status" value="1"/>
</dbReference>
<keyword evidence="3" id="KW-1185">Reference proteome</keyword>
<feature type="domain" description="Enoyl reductase (ER)" evidence="1">
    <location>
        <begin position="17"/>
        <end position="323"/>
    </location>
</feature>
<evidence type="ECO:0000313" key="2">
    <source>
        <dbReference type="EMBL" id="KAF2489803.1"/>
    </source>
</evidence>
<dbReference type="PANTHER" id="PTHR44013:SF5">
    <property type="entry name" value="OXIDOREDUCTASE, PUTATIVE (AFU_ORTHOLOGUE AFUA_5G01290)-RELATED"/>
    <property type="match status" value="1"/>
</dbReference>
<dbReference type="SUPFAM" id="SSF50129">
    <property type="entry name" value="GroES-like"/>
    <property type="match status" value="1"/>
</dbReference>
<accession>A0A6A6QDS6</accession>
<dbReference type="InterPro" id="IPR020843">
    <property type="entry name" value="ER"/>
</dbReference>
<dbReference type="AlphaFoldDB" id="A0A6A6QDS6"/>
<dbReference type="EMBL" id="MU004198">
    <property type="protein sequence ID" value="KAF2489803.1"/>
    <property type="molecule type" value="Genomic_DNA"/>
</dbReference>
<dbReference type="InterPro" id="IPR036291">
    <property type="entry name" value="NAD(P)-bd_dom_sf"/>
</dbReference>
<sequence length="327" mass="34330">MPTPRIPKTQPTILFNTTTSTLSLSPAFPVPTPPPTEHLIRVHATALTNGELTWGPFVAWPALHVPAFDVAGTVLTPVAGSPFAPGDEIYGRVTAAREGCAREYATIAPSEAALRPEALSEVEAATVPMSAETAWQALFEHGGLAALGADGRGVVENAGKRVLVLAASGGVGLWAVQFARLAGAYVVGTCSGRNAGFVSGLGADEVVDYTETSLEAWVAEEKFDVVFDCAGGKSMEDAWTVVREGGTFVSIVPRYKEPEGGAPKGVKGLFFIMESRGEELAVISGLMERGLCKTVVDSVWKLEEYEKAFAKTASGHARGKVVIKIGA</sequence>
<organism evidence="2 3">
    <name type="scientific">Lophium mytilinum</name>
    <dbReference type="NCBI Taxonomy" id="390894"/>
    <lineage>
        <taxon>Eukaryota</taxon>
        <taxon>Fungi</taxon>
        <taxon>Dikarya</taxon>
        <taxon>Ascomycota</taxon>
        <taxon>Pezizomycotina</taxon>
        <taxon>Dothideomycetes</taxon>
        <taxon>Pleosporomycetidae</taxon>
        <taxon>Mytilinidiales</taxon>
        <taxon>Mytilinidiaceae</taxon>
        <taxon>Lophium</taxon>
    </lineage>
</organism>
<dbReference type="InterPro" id="IPR002364">
    <property type="entry name" value="Quin_OxRdtase/zeta-crystal_CS"/>
</dbReference>
<dbReference type="SMART" id="SM00829">
    <property type="entry name" value="PKS_ER"/>
    <property type="match status" value="1"/>
</dbReference>
<dbReference type="OrthoDB" id="3509362at2759"/>
<dbReference type="PANTHER" id="PTHR44013">
    <property type="entry name" value="ZINC-TYPE ALCOHOL DEHYDROGENASE-LIKE PROTEIN C16A3.02C"/>
    <property type="match status" value="1"/>
</dbReference>
<proteinExistence type="predicted"/>
<dbReference type="InterPro" id="IPR011032">
    <property type="entry name" value="GroES-like_sf"/>
</dbReference>